<name>A0A0C9WMR5_9AGAR</name>
<keyword evidence="1" id="KW-1133">Transmembrane helix</keyword>
<dbReference type="HOGENOM" id="CLU_003703_0_3_1"/>
<keyword evidence="1" id="KW-0472">Membrane</keyword>
<dbReference type="AlphaFoldDB" id="A0A0C9WMR5"/>
<dbReference type="EMBL" id="KN839021">
    <property type="protein sequence ID" value="KIJ91340.1"/>
    <property type="molecule type" value="Genomic_DNA"/>
</dbReference>
<dbReference type="STRING" id="1095629.A0A0C9WMR5"/>
<dbReference type="InterPro" id="IPR040521">
    <property type="entry name" value="KDZ"/>
</dbReference>
<evidence type="ECO:0000313" key="2">
    <source>
        <dbReference type="EMBL" id="KIJ91340.1"/>
    </source>
</evidence>
<organism evidence="2 3">
    <name type="scientific">Laccaria amethystina LaAM-08-1</name>
    <dbReference type="NCBI Taxonomy" id="1095629"/>
    <lineage>
        <taxon>Eukaryota</taxon>
        <taxon>Fungi</taxon>
        <taxon>Dikarya</taxon>
        <taxon>Basidiomycota</taxon>
        <taxon>Agaricomycotina</taxon>
        <taxon>Agaricomycetes</taxon>
        <taxon>Agaricomycetidae</taxon>
        <taxon>Agaricales</taxon>
        <taxon>Agaricineae</taxon>
        <taxon>Hydnangiaceae</taxon>
        <taxon>Laccaria</taxon>
    </lineage>
</organism>
<keyword evidence="1" id="KW-0812">Transmembrane</keyword>
<feature type="transmembrane region" description="Helical" evidence="1">
    <location>
        <begin position="64"/>
        <end position="85"/>
    </location>
</feature>
<gene>
    <name evidence="2" type="ORF">K443DRAFT_14481</name>
</gene>
<dbReference type="Proteomes" id="UP000054477">
    <property type="component" value="Unassembled WGS sequence"/>
</dbReference>
<evidence type="ECO:0000313" key="3">
    <source>
        <dbReference type="Proteomes" id="UP000054477"/>
    </source>
</evidence>
<reference evidence="2 3" key="1">
    <citation type="submission" date="2014-04" db="EMBL/GenBank/DDBJ databases">
        <authorList>
            <consortium name="DOE Joint Genome Institute"/>
            <person name="Kuo A."/>
            <person name="Kohler A."/>
            <person name="Nagy L.G."/>
            <person name="Floudas D."/>
            <person name="Copeland A."/>
            <person name="Barry K.W."/>
            <person name="Cichocki N."/>
            <person name="Veneault-Fourrey C."/>
            <person name="LaButti K."/>
            <person name="Lindquist E.A."/>
            <person name="Lipzen A."/>
            <person name="Lundell T."/>
            <person name="Morin E."/>
            <person name="Murat C."/>
            <person name="Sun H."/>
            <person name="Tunlid A."/>
            <person name="Henrissat B."/>
            <person name="Grigoriev I.V."/>
            <person name="Hibbett D.S."/>
            <person name="Martin F."/>
            <person name="Nordberg H.P."/>
            <person name="Cantor M.N."/>
            <person name="Hua S.X."/>
        </authorList>
    </citation>
    <scope>NUCLEOTIDE SEQUENCE [LARGE SCALE GENOMIC DNA]</scope>
    <source>
        <strain evidence="2 3">LaAM-08-1</strain>
    </source>
</reference>
<protein>
    <submittedName>
        <fullName evidence="2">Uncharacterized protein</fullName>
    </submittedName>
</protein>
<keyword evidence="3" id="KW-1185">Reference proteome</keyword>
<proteinExistence type="predicted"/>
<accession>A0A0C9WMR5</accession>
<dbReference type="OrthoDB" id="2804062at2759"/>
<reference evidence="3" key="2">
    <citation type="submission" date="2015-01" db="EMBL/GenBank/DDBJ databases">
        <title>Evolutionary Origins and Diversification of the Mycorrhizal Mutualists.</title>
        <authorList>
            <consortium name="DOE Joint Genome Institute"/>
            <consortium name="Mycorrhizal Genomics Consortium"/>
            <person name="Kohler A."/>
            <person name="Kuo A."/>
            <person name="Nagy L.G."/>
            <person name="Floudas D."/>
            <person name="Copeland A."/>
            <person name="Barry K.W."/>
            <person name="Cichocki N."/>
            <person name="Veneault-Fourrey C."/>
            <person name="LaButti K."/>
            <person name="Lindquist E.A."/>
            <person name="Lipzen A."/>
            <person name="Lundell T."/>
            <person name="Morin E."/>
            <person name="Murat C."/>
            <person name="Riley R."/>
            <person name="Ohm R."/>
            <person name="Sun H."/>
            <person name="Tunlid A."/>
            <person name="Henrissat B."/>
            <person name="Grigoriev I.V."/>
            <person name="Hibbett D.S."/>
            <person name="Martin F."/>
        </authorList>
    </citation>
    <scope>NUCLEOTIDE SEQUENCE [LARGE SCALE GENOMIC DNA]</scope>
    <source>
        <strain evidence="3">LaAM-08-1</strain>
    </source>
</reference>
<sequence>MPGLGAYVEEAPYQTHITNHVNQPEINTCQSQHDALVRAATRSSPGRNGAGDLQKGEKYCNVDFIIFAALVGITLLCIVLTYDIICQWSKNFRKRMEEFLPDMQIPDTAHVDVGIPGWHINGHGDTCRDNFNLSYMEGVGRTVGEDIETTWAGTNPLAPSVREMGPAPCHDTLNDHWSGWNFRKIVGFRKLFSKRFHEVFKMSAKQTEVFNQLSATFTPETVTGWEAMVARWNKNQKAPNPYVEPKGGQSYSFNPLCACESNSLIESTLQDVRLELAKEEATQAALGRLPRHRISMATFLMTGFELEDSQYLLRCKVAQKKGLRTSKQLADLQEKRNGLRQLIQNWREVQLIYIPHVASLLSSLPSLPEPDSDSSSIPPELLAENIPLFLPSALPPQIQCLPELLQICQLERRLREPQANDALAAVQRHRRIIQGLWQFKRLNASGVGNKPNTKMVTLYKRLDNKIKRDAQAYRAAWGALGVLDPNGSWSIRLRELKDKDIRGPGKEEQEVSNSRYEPSWIWLVPRVTGSNQTDQEAEFTDSMRVEWAKARARMMRWKEEYLLVQEEMRRVVEYLNWRAAWWRERSSLRTDADASSHW</sequence>
<evidence type="ECO:0000256" key="1">
    <source>
        <dbReference type="SAM" id="Phobius"/>
    </source>
</evidence>
<dbReference type="Pfam" id="PF18758">
    <property type="entry name" value="KDZ"/>
    <property type="match status" value="1"/>
</dbReference>